<sequence length="408" mass="45714">MDYPPIPGTASLPYKVAPPHNSLSSLPTGLTTPASLEPNSKSIYAFWNTGIHNLPPNLLRNVLAWHRRLSPLGWKVYVFNTVQDSPLNISNFIDTTSKNVVPDAFRDGTLGGGYQAQHTSDLIRFPLLLKYGGVYMDVGILLFGDLDKLWTEHITNPKSPIDFSGFTMSEFPEISIVNFAMMCGPNNPLIRRAHYILLKLWEGKTDTTGMHKHPLVNHIPLMRVPPDLVIEAGSADKMAINDESMTDYAIQIQCMGAAQRWVDPTDGWDGPKYVREKCHLFSMMAHSYAHEQLTSWDGALQHRLFMLPLPNQGEKESEDQKLARRMVEEVVGKSWCLKLGHGFSAKLFGGDTLGIRWRKNPGTDCVEGTYGGWLRWAEGNVGQETLLERIDVGDYEPTMKGTLMDGSW</sequence>
<dbReference type="InterPro" id="IPR029044">
    <property type="entry name" value="Nucleotide-diphossugar_trans"/>
</dbReference>
<reference evidence="1" key="1">
    <citation type="journal article" date="2020" name="Stud. Mycol.">
        <title>101 Dothideomycetes genomes: a test case for predicting lifestyles and emergence of pathogens.</title>
        <authorList>
            <person name="Haridas S."/>
            <person name="Albert R."/>
            <person name="Binder M."/>
            <person name="Bloem J."/>
            <person name="Labutti K."/>
            <person name="Salamov A."/>
            <person name="Andreopoulos B."/>
            <person name="Baker S."/>
            <person name="Barry K."/>
            <person name="Bills G."/>
            <person name="Bluhm B."/>
            <person name="Cannon C."/>
            <person name="Castanera R."/>
            <person name="Culley D."/>
            <person name="Daum C."/>
            <person name="Ezra D."/>
            <person name="Gonzalez J."/>
            <person name="Henrissat B."/>
            <person name="Kuo A."/>
            <person name="Liang C."/>
            <person name="Lipzen A."/>
            <person name="Lutzoni F."/>
            <person name="Magnuson J."/>
            <person name="Mondo S."/>
            <person name="Nolan M."/>
            <person name="Ohm R."/>
            <person name="Pangilinan J."/>
            <person name="Park H.-J."/>
            <person name="Ramirez L."/>
            <person name="Alfaro M."/>
            <person name="Sun H."/>
            <person name="Tritt A."/>
            <person name="Yoshinaga Y."/>
            <person name="Zwiers L.-H."/>
            <person name="Turgeon B."/>
            <person name="Goodwin S."/>
            <person name="Spatafora J."/>
            <person name="Crous P."/>
            <person name="Grigoriev I."/>
        </authorList>
    </citation>
    <scope>NUCLEOTIDE SEQUENCE</scope>
    <source>
        <strain evidence="1">CBS 675.92</strain>
    </source>
</reference>
<dbReference type="AlphaFoldDB" id="A0A6A5TK25"/>
<dbReference type="OrthoDB" id="409543at2759"/>
<protein>
    <recommendedName>
        <fullName evidence="3">Capsule polysaccharide biosynthesis protein</fullName>
    </recommendedName>
</protein>
<dbReference type="Pfam" id="PF05704">
    <property type="entry name" value="Caps_synth"/>
    <property type="match status" value="1"/>
</dbReference>
<evidence type="ECO:0000313" key="1">
    <source>
        <dbReference type="EMBL" id="KAF1952032.1"/>
    </source>
</evidence>
<dbReference type="Gene3D" id="3.90.550.20">
    <property type="match status" value="1"/>
</dbReference>
<dbReference type="GO" id="GO:0016757">
    <property type="term" value="F:glycosyltransferase activity"/>
    <property type="evidence" value="ECO:0007669"/>
    <property type="project" value="InterPro"/>
</dbReference>
<dbReference type="Proteomes" id="UP000800035">
    <property type="component" value="Unassembled WGS sequence"/>
</dbReference>
<gene>
    <name evidence="1" type="ORF">CC80DRAFT_453099</name>
</gene>
<name>A0A6A5TK25_9PLEO</name>
<accession>A0A6A5TK25</accession>
<organism evidence="1 2">
    <name type="scientific">Byssothecium circinans</name>
    <dbReference type="NCBI Taxonomy" id="147558"/>
    <lineage>
        <taxon>Eukaryota</taxon>
        <taxon>Fungi</taxon>
        <taxon>Dikarya</taxon>
        <taxon>Ascomycota</taxon>
        <taxon>Pezizomycotina</taxon>
        <taxon>Dothideomycetes</taxon>
        <taxon>Pleosporomycetidae</taxon>
        <taxon>Pleosporales</taxon>
        <taxon>Massarineae</taxon>
        <taxon>Massarinaceae</taxon>
        <taxon>Byssothecium</taxon>
    </lineage>
</organism>
<dbReference type="EMBL" id="ML977013">
    <property type="protein sequence ID" value="KAF1952032.1"/>
    <property type="molecule type" value="Genomic_DNA"/>
</dbReference>
<dbReference type="InterPro" id="IPR008441">
    <property type="entry name" value="AfumC-like_glycosyl_Trfase"/>
</dbReference>
<keyword evidence="2" id="KW-1185">Reference proteome</keyword>
<dbReference type="SUPFAM" id="SSF53448">
    <property type="entry name" value="Nucleotide-diphospho-sugar transferases"/>
    <property type="match status" value="1"/>
</dbReference>
<evidence type="ECO:0000313" key="2">
    <source>
        <dbReference type="Proteomes" id="UP000800035"/>
    </source>
</evidence>
<proteinExistence type="predicted"/>
<evidence type="ECO:0008006" key="3">
    <source>
        <dbReference type="Google" id="ProtNLM"/>
    </source>
</evidence>